<dbReference type="PROSITE" id="PS50110">
    <property type="entry name" value="RESPONSE_REGULATORY"/>
    <property type="match status" value="1"/>
</dbReference>
<dbReference type="Gene3D" id="1.10.10.10">
    <property type="entry name" value="Winged helix-like DNA-binding domain superfamily/Winged helix DNA-binding domain"/>
    <property type="match status" value="1"/>
</dbReference>
<comment type="subcellular location">
    <subcellularLocation>
        <location evidence="1">Cytoplasm</location>
    </subcellularLocation>
</comment>
<protein>
    <recommendedName>
        <fullName evidence="13">Heme response regulator HssR</fullName>
    </recommendedName>
    <alternativeName>
        <fullName evidence="2">Stage 0 sporulation protein A homolog</fullName>
    </alternativeName>
</protein>
<dbReference type="EMBL" id="CBBD010000051">
    <property type="protein sequence ID" value="CDA11297.1"/>
    <property type="molecule type" value="Genomic_DNA"/>
</dbReference>
<evidence type="ECO:0000256" key="10">
    <source>
        <dbReference type="ARBA" id="ARBA00023163"/>
    </source>
</evidence>
<evidence type="ECO:0000256" key="13">
    <source>
        <dbReference type="ARBA" id="ARBA00039976"/>
    </source>
</evidence>
<sequence>MFNILVIEDNKNMRKLICATLKQNGYSTFEAEDGEVGLDVLDTTHIDLIICDIMMPNMDGYEFTETLRDGHCETPIIIVTAKEQLEDKKKGFSIGADDYMVKPIDFEELILRIGAILRRSKIVNDHKITIGNTILDYNSLSVTSNGECNTLPKKEFYLLFKLVSSPDTIFTRRQLLDEIWGMESMADERTVDVHIKRIRERYRDSNDFEIVTVRGLGYKAVIKS</sequence>
<reference evidence="18" key="1">
    <citation type="submission" date="2012-11" db="EMBL/GenBank/DDBJ databases">
        <title>Dependencies among metagenomic species, viruses, plasmids and units of genetic variation.</title>
        <authorList>
            <person name="Nielsen H.B."/>
            <person name="Almeida M."/>
            <person name="Juncker A.S."/>
            <person name="Rasmussen S."/>
            <person name="Li J."/>
            <person name="Sunagawa S."/>
            <person name="Plichta D."/>
            <person name="Gautier L."/>
            <person name="Le Chatelier E."/>
            <person name="Peletier E."/>
            <person name="Bonde I."/>
            <person name="Nielsen T."/>
            <person name="Manichanh C."/>
            <person name="Arumugam M."/>
            <person name="Batto J."/>
            <person name="Santos M.B.Q.D."/>
            <person name="Blom N."/>
            <person name="Borruel N."/>
            <person name="Burgdorf K.S."/>
            <person name="Boumezbeur F."/>
            <person name="Casellas F."/>
            <person name="Dore J."/>
            <person name="Guarner F."/>
            <person name="Hansen T."/>
            <person name="Hildebrand F."/>
            <person name="Kaas R.S."/>
            <person name="Kennedy S."/>
            <person name="Kristiansen K."/>
            <person name="Kultima J.R."/>
            <person name="Leonard P."/>
            <person name="Levenez F."/>
            <person name="Lund O."/>
            <person name="Moumen B."/>
            <person name="Le Paslier D."/>
            <person name="Pons N."/>
            <person name="Pedersen O."/>
            <person name="Prifti E."/>
            <person name="Qin J."/>
            <person name="Raes J."/>
            <person name="Tap J."/>
            <person name="Tims S."/>
            <person name="Ussery D.W."/>
            <person name="Yamada T."/>
            <person name="MetaHit consortium"/>
            <person name="Renault P."/>
            <person name="Sicheritz-Ponten T."/>
            <person name="Bork P."/>
            <person name="Wang J."/>
            <person name="Brunak S."/>
            <person name="Ehrlich S.D."/>
        </authorList>
    </citation>
    <scope>NUCLEOTIDE SEQUENCE [LARGE SCALE GENOMIC DNA]</scope>
</reference>
<comment type="function">
    <text evidence="11">May play the central regulatory role in sporulation. It may be an element of the effector pathway responsible for the activation of sporulation genes in response to nutritional stress. Spo0A may act in concert with spo0H (a sigma factor) to control the expression of some genes that are critical to the sporulation process.</text>
</comment>
<dbReference type="PANTHER" id="PTHR48111">
    <property type="entry name" value="REGULATOR OF RPOS"/>
    <property type="match status" value="1"/>
</dbReference>
<keyword evidence="4 14" id="KW-0597">Phosphoprotein</keyword>
<dbReference type="InterPro" id="IPR039420">
    <property type="entry name" value="WalR-like"/>
</dbReference>
<dbReference type="GO" id="GO:0005829">
    <property type="term" value="C:cytosol"/>
    <property type="evidence" value="ECO:0007669"/>
    <property type="project" value="TreeGrafter"/>
</dbReference>
<evidence type="ECO:0000256" key="4">
    <source>
        <dbReference type="ARBA" id="ARBA00022553"/>
    </source>
</evidence>
<dbReference type="Proteomes" id="UP000017980">
    <property type="component" value="Unassembled WGS sequence"/>
</dbReference>
<evidence type="ECO:0000259" key="16">
    <source>
        <dbReference type="PROSITE" id="PS50110"/>
    </source>
</evidence>
<dbReference type="GO" id="GO:0006355">
    <property type="term" value="P:regulation of DNA-templated transcription"/>
    <property type="evidence" value="ECO:0007669"/>
    <property type="project" value="InterPro"/>
</dbReference>
<dbReference type="InterPro" id="IPR036388">
    <property type="entry name" value="WH-like_DNA-bd_sf"/>
</dbReference>
<feature type="domain" description="OmpR/PhoB-type" evidence="17">
    <location>
        <begin position="125"/>
        <end position="222"/>
    </location>
</feature>
<dbReference type="Pfam" id="PF00072">
    <property type="entry name" value="Response_reg"/>
    <property type="match status" value="1"/>
</dbReference>
<dbReference type="GO" id="GO:0032993">
    <property type="term" value="C:protein-DNA complex"/>
    <property type="evidence" value="ECO:0007669"/>
    <property type="project" value="TreeGrafter"/>
</dbReference>
<dbReference type="Pfam" id="PF00486">
    <property type="entry name" value="Trans_reg_C"/>
    <property type="match status" value="1"/>
</dbReference>
<dbReference type="SMART" id="SM00862">
    <property type="entry name" value="Trans_reg_C"/>
    <property type="match status" value="1"/>
</dbReference>
<evidence type="ECO:0000256" key="2">
    <source>
        <dbReference type="ARBA" id="ARBA00018672"/>
    </source>
</evidence>
<dbReference type="AlphaFoldDB" id="R5Y3N6"/>
<dbReference type="InterPro" id="IPR011006">
    <property type="entry name" value="CheY-like_superfamily"/>
</dbReference>
<dbReference type="SMART" id="SM00448">
    <property type="entry name" value="REC"/>
    <property type="match status" value="1"/>
</dbReference>
<comment type="caution">
    <text evidence="18">The sequence shown here is derived from an EMBL/GenBank/DDBJ whole genome shotgun (WGS) entry which is preliminary data.</text>
</comment>
<evidence type="ECO:0000256" key="14">
    <source>
        <dbReference type="PROSITE-ProRule" id="PRU00169"/>
    </source>
</evidence>
<keyword evidence="9" id="KW-0010">Activator</keyword>
<dbReference type="GO" id="GO:0000156">
    <property type="term" value="F:phosphorelay response regulator activity"/>
    <property type="evidence" value="ECO:0007669"/>
    <property type="project" value="TreeGrafter"/>
</dbReference>
<evidence type="ECO:0000259" key="17">
    <source>
        <dbReference type="PROSITE" id="PS51755"/>
    </source>
</evidence>
<dbReference type="InterPro" id="IPR001867">
    <property type="entry name" value="OmpR/PhoB-type_DNA-bd"/>
</dbReference>
<feature type="domain" description="Response regulatory" evidence="16">
    <location>
        <begin position="3"/>
        <end position="117"/>
    </location>
</feature>
<dbReference type="PROSITE" id="PS51755">
    <property type="entry name" value="OMPR_PHOB"/>
    <property type="match status" value="1"/>
</dbReference>
<dbReference type="FunFam" id="3.40.50.2300:FF:000001">
    <property type="entry name" value="DNA-binding response regulator PhoB"/>
    <property type="match status" value="1"/>
</dbReference>
<comment type="function">
    <text evidence="12">Member of the two-component regulatory system HssS/HssR involved in intracellular heme homeostasis and tempering of staphylococcal virulence. Phosphorylated HssR binds to a direct repeat sequence within hrtAB promoter and activates the expression of hrtAB, an efflux pump, in response to extracellular heme, hemin, hemoglobin or blood.</text>
</comment>
<name>R5Y3N6_9FIRM</name>
<keyword evidence="7" id="KW-0843">Virulence</keyword>
<evidence type="ECO:0000256" key="15">
    <source>
        <dbReference type="PROSITE-ProRule" id="PRU01091"/>
    </source>
</evidence>
<evidence type="ECO:0000256" key="9">
    <source>
        <dbReference type="ARBA" id="ARBA00023159"/>
    </source>
</evidence>
<evidence type="ECO:0000256" key="8">
    <source>
        <dbReference type="ARBA" id="ARBA00023125"/>
    </source>
</evidence>
<proteinExistence type="predicted"/>
<keyword evidence="5" id="KW-0902">Two-component regulatory system</keyword>
<dbReference type="CDD" id="cd00383">
    <property type="entry name" value="trans_reg_C"/>
    <property type="match status" value="1"/>
</dbReference>
<dbReference type="PANTHER" id="PTHR48111:SF49">
    <property type="entry name" value="HEME RESPONSE REGULATOR HSSR"/>
    <property type="match status" value="1"/>
</dbReference>
<keyword evidence="3" id="KW-0963">Cytoplasm</keyword>
<feature type="DNA-binding region" description="OmpR/PhoB-type" evidence="15">
    <location>
        <begin position="125"/>
        <end position="222"/>
    </location>
</feature>
<dbReference type="Gene3D" id="3.40.50.2300">
    <property type="match status" value="1"/>
</dbReference>
<keyword evidence="10" id="KW-0804">Transcription</keyword>
<feature type="modified residue" description="4-aspartylphosphate" evidence="14">
    <location>
        <position position="52"/>
    </location>
</feature>
<dbReference type="InterPro" id="IPR001789">
    <property type="entry name" value="Sig_transdc_resp-reg_receiver"/>
</dbReference>
<evidence type="ECO:0000313" key="18">
    <source>
        <dbReference type="EMBL" id="CDA11297.1"/>
    </source>
</evidence>
<evidence type="ECO:0000256" key="11">
    <source>
        <dbReference type="ARBA" id="ARBA00024867"/>
    </source>
</evidence>
<keyword evidence="8 15" id="KW-0238">DNA-binding</keyword>
<evidence type="ECO:0000256" key="1">
    <source>
        <dbReference type="ARBA" id="ARBA00004496"/>
    </source>
</evidence>
<evidence type="ECO:0000256" key="3">
    <source>
        <dbReference type="ARBA" id="ARBA00022490"/>
    </source>
</evidence>
<evidence type="ECO:0000256" key="5">
    <source>
        <dbReference type="ARBA" id="ARBA00023012"/>
    </source>
</evidence>
<evidence type="ECO:0000256" key="6">
    <source>
        <dbReference type="ARBA" id="ARBA00023015"/>
    </source>
</evidence>
<evidence type="ECO:0000256" key="7">
    <source>
        <dbReference type="ARBA" id="ARBA00023026"/>
    </source>
</evidence>
<evidence type="ECO:0000313" key="19">
    <source>
        <dbReference type="Proteomes" id="UP000017980"/>
    </source>
</evidence>
<keyword evidence="6" id="KW-0805">Transcription regulation</keyword>
<organism evidence="18 19">
    <name type="scientific">Intestinibacter bartlettii CAG:1329</name>
    <dbReference type="NCBI Taxonomy" id="1263063"/>
    <lineage>
        <taxon>Bacteria</taxon>
        <taxon>Bacillati</taxon>
        <taxon>Bacillota</taxon>
        <taxon>Clostridia</taxon>
        <taxon>Peptostreptococcales</taxon>
        <taxon>Peptostreptococcaceae</taxon>
        <taxon>Intestinibacter</taxon>
    </lineage>
</organism>
<accession>R5Y3N6</accession>
<dbReference type="SUPFAM" id="SSF52172">
    <property type="entry name" value="CheY-like"/>
    <property type="match status" value="1"/>
</dbReference>
<evidence type="ECO:0000256" key="12">
    <source>
        <dbReference type="ARBA" id="ARBA00037471"/>
    </source>
</evidence>
<dbReference type="RefSeq" id="WP_022072442.1">
    <property type="nucleotide sequence ID" value="NZ_HF999329.1"/>
</dbReference>
<dbReference type="GO" id="GO:0000976">
    <property type="term" value="F:transcription cis-regulatory region binding"/>
    <property type="evidence" value="ECO:0007669"/>
    <property type="project" value="TreeGrafter"/>
</dbReference>
<gene>
    <name evidence="18" type="ORF">BN488_02324</name>
</gene>